<dbReference type="GO" id="GO:0003872">
    <property type="term" value="F:6-phosphofructokinase activity"/>
    <property type="evidence" value="ECO:0007669"/>
    <property type="project" value="InterPro"/>
</dbReference>
<dbReference type="AlphaFoldDB" id="X1CWW0"/>
<accession>X1CWW0</accession>
<dbReference type="InterPro" id="IPR035966">
    <property type="entry name" value="PKF_sf"/>
</dbReference>
<proteinExistence type="predicted"/>
<protein>
    <recommendedName>
        <fullName evidence="2">6-phosphofructokinase</fullName>
    </recommendedName>
</protein>
<comment type="caution">
    <text evidence="1">The sequence shown here is derived from an EMBL/GenBank/DDBJ whole genome shotgun (WGS) entry which is preliminary data.</text>
</comment>
<name>X1CWW0_9ZZZZ</name>
<organism evidence="1">
    <name type="scientific">marine sediment metagenome</name>
    <dbReference type="NCBI Taxonomy" id="412755"/>
    <lineage>
        <taxon>unclassified sequences</taxon>
        <taxon>metagenomes</taxon>
        <taxon>ecological metagenomes</taxon>
    </lineage>
</organism>
<dbReference type="EMBL" id="BART01031250">
    <property type="protein sequence ID" value="GAH12332.1"/>
    <property type="molecule type" value="Genomic_DNA"/>
</dbReference>
<dbReference type="SUPFAM" id="SSF53784">
    <property type="entry name" value="Phosphofructokinase"/>
    <property type="match status" value="1"/>
</dbReference>
<evidence type="ECO:0000313" key="1">
    <source>
        <dbReference type="EMBL" id="GAH12332.1"/>
    </source>
</evidence>
<sequence length="100" mass="11551">MGVYAVRIALSGENGFMSTIARNPDLPYKVNYDKILLDTVANSEREFPQEWITPDRVDVTDEFIEWALPLIGSPLPQLAKFKDIFVPKKCEEYIPVEYRK</sequence>
<gene>
    <name evidence="1" type="ORF">S01H4_54326</name>
</gene>
<dbReference type="Gene3D" id="3.40.50.450">
    <property type="match status" value="1"/>
</dbReference>
<dbReference type="Gene3D" id="3.40.50.460">
    <property type="entry name" value="Phosphofructokinase domain"/>
    <property type="match status" value="1"/>
</dbReference>
<reference evidence="1" key="1">
    <citation type="journal article" date="2014" name="Front. Microbiol.">
        <title>High frequency of phylogenetically diverse reductive dehalogenase-homologous genes in deep subseafloor sedimentary metagenomes.</title>
        <authorList>
            <person name="Kawai M."/>
            <person name="Futagami T."/>
            <person name="Toyoda A."/>
            <person name="Takaki Y."/>
            <person name="Nishi S."/>
            <person name="Hori S."/>
            <person name="Arai W."/>
            <person name="Tsubouchi T."/>
            <person name="Morono Y."/>
            <person name="Uchiyama I."/>
            <person name="Ito T."/>
            <person name="Fujiyama A."/>
            <person name="Inagaki F."/>
            <person name="Takami H."/>
        </authorList>
    </citation>
    <scope>NUCLEOTIDE SEQUENCE</scope>
    <source>
        <strain evidence="1">Expedition CK06-06</strain>
    </source>
</reference>
<evidence type="ECO:0008006" key="2">
    <source>
        <dbReference type="Google" id="ProtNLM"/>
    </source>
</evidence>